<dbReference type="Pfam" id="PF16581">
    <property type="entry name" value="HIGH_NTase1_ass"/>
    <property type="match status" value="1"/>
</dbReference>
<evidence type="ECO:0000313" key="3">
    <source>
        <dbReference type="EMBL" id="SCG86326.1"/>
    </source>
</evidence>
<dbReference type="Proteomes" id="UP000094707">
    <property type="component" value="Chromosome I"/>
</dbReference>
<accession>A0A1D3L425</accession>
<dbReference type="KEGG" id="mcub:MCBB_1775"/>
<dbReference type="InterPro" id="IPR014729">
    <property type="entry name" value="Rossmann-like_a/b/a_fold"/>
</dbReference>
<organism evidence="3 4">
    <name type="scientific">Methanobacterium congolense</name>
    <dbReference type="NCBI Taxonomy" id="118062"/>
    <lineage>
        <taxon>Archaea</taxon>
        <taxon>Methanobacteriati</taxon>
        <taxon>Methanobacteriota</taxon>
        <taxon>Methanomada group</taxon>
        <taxon>Methanobacteria</taxon>
        <taxon>Methanobacteriales</taxon>
        <taxon>Methanobacteriaceae</taxon>
        <taxon>Methanobacterium</taxon>
    </lineage>
</organism>
<dbReference type="AlphaFoldDB" id="A0A1D3L425"/>
<feature type="domain" description="Putative cytidyltransferase-related C-terminal region" evidence="2">
    <location>
        <begin position="166"/>
        <end position="310"/>
    </location>
</feature>
<protein>
    <submittedName>
        <fullName evidence="3">Cytidyltransferase-related domain protein</fullName>
    </submittedName>
</protein>
<keyword evidence="4" id="KW-1185">Reference proteome</keyword>
<dbReference type="EMBL" id="LT607756">
    <property type="protein sequence ID" value="SCG86326.1"/>
    <property type="molecule type" value="Genomic_DNA"/>
</dbReference>
<dbReference type="PATRIC" id="fig|129848.4.peg.1813"/>
<dbReference type="Pfam" id="PF01467">
    <property type="entry name" value="CTP_transf_like"/>
    <property type="match status" value="1"/>
</dbReference>
<evidence type="ECO:0000259" key="1">
    <source>
        <dbReference type="Pfam" id="PF01467"/>
    </source>
</evidence>
<evidence type="ECO:0000259" key="2">
    <source>
        <dbReference type="Pfam" id="PF16581"/>
    </source>
</evidence>
<name>A0A1D3L425_9EURY</name>
<sequence>MLNTWILPSMKHFLGGINLIGISADFDPVHKGHVKLIQKGRRLADKKGEELVIYLNKGYSANHAPFFASYEARSRMALEAGADRIVPIEGLHHRLTMAYTVPIRIAMMLEDGVVDYVDAANVSPKSIQRYAAKFAKKGIFSGIPRSLPNRNVIRWFAVNEFLYKKYHRKLKFHIIPEETVGGEKISGRVIRREILENNMKIPESAAKFLPDTTIQILEEEISKGSIPGERNLKVITKRFNTYSRPKLTNIAHMSADAVNAVVKGRSYKYEDQIWASLRMAGYGPVLTRLAISAVEEDVTRGEVYSLIKRYQKDGIIPPDQTVEKVIERAWFVASKAREGVPSSEAHQMFRKGDRIREKSPYSFEGGMHLRSFELESLEDSMEAEIFVDNRDRLCTEIRASDRKIKSPLKLPALYATYLRLLVDSQFIPLTARILEKKEGWRVRILVGNGN</sequence>
<feature type="domain" description="Cytidyltransferase-like" evidence="1">
    <location>
        <begin position="26"/>
        <end position="81"/>
    </location>
</feature>
<dbReference type="InterPro" id="IPR032266">
    <property type="entry name" value="HIGH_NTase1_ass"/>
</dbReference>
<dbReference type="SUPFAM" id="SSF52374">
    <property type="entry name" value="Nucleotidylyl transferase"/>
    <property type="match status" value="1"/>
</dbReference>
<dbReference type="Gene3D" id="3.40.50.620">
    <property type="entry name" value="HUPs"/>
    <property type="match status" value="1"/>
</dbReference>
<proteinExistence type="predicted"/>
<gene>
    <name evidence="3" type="ORF">MCBB_1775</name>
</gene>
<keyword evidence="3" id="KW-0808">Transferase</keyword>
<evidence type="ECO:0000313" key="4">
    <source>
        <dbReference type="Proteomes" id="UP000094707"/>
    </source>
</evidence>
<reference evidence="3 4" key="1">
    <citation type="submission" date="2016-08" db="EMBL/GenBank/DDBJ databases">
        <authorList>
            <person name="Seilhamer J.J."/>
        </authorList>
    </citation>
    <scope>NUCLEOTIDE SEQUENCE [LARGE SCALE GENOMIC DNA]</scope>
    <source>
        <strain evidence="3">Buetzberg</strain>
    </source>
</reference>
<dbReference type="GO" id="GO:0016740">
    <property type="term" value="F:transferase activity"/>
    <property type="evidence" value="ECO:0007669"/>
    <property type="project" value="UniProtKB-KW"/>
</dbReference>
<dbReference type="InterPro" id="IPR004821">
    <property type="entry name" value="Cyt_trans-like"/>
</dbReference>